<organism evidence="1 2">
    <name type="scientific">Araneus ventricosus</name>
    <name type="common">Orbweaver spider</name>
    <name type="synonym">Epeira ventricosa</name>
    <dbReference type="NCBI Taxonomy" id="182803"/>
    <lineage>
        <taxon>Eukaryota</taxon>
        <taxon>Metazoa</taxon>
        <taxon>Ecdysozoa</taxon>
        <taxon>Arthropoda</taxon>
        <taxon>Chelicerata</taxon>
        <taxon>Arachnida</taxon>
        <taxon>Araneae</taxon>
        <taxon>Araneomorphae</taxon>
        <taxon>Entelegynae</taxon>
        <taxon>Araneoidea</taxon>
        <taxon>Araneidae</taxon>
        <taxon>Araneus</taxon>
    </lineage>
</organism>
<protein>
    <submittedName>
        <fullName evidence="1">Uncharacterized protein</fullName>
    </submittedName>
</protein>
<name>A0A4Y2LLZ1_ARAVE</name>
<gene>
    <name evidence="1" type="ORF">AVEN_39754_1</name>
</gene>
<dbReference type="AlphaFoldDB" id="A0A4Y2LLZ1"/>
<reference evidence="1 2" key="1">
    <citation type="journal article" date="2019" name="Sci. Rep.">
        <title>Orb-weaving spider Araneus ventricosus genome elucidates the spidroin gene catalogue.</title>
        <authorList>
            <person name="Kono N."/>
            <person name="Nakamura H."/>
            <person name="Ohtoshi R."/>
            <person name="Moran D.A.P."/>
            <person name="Shinohara A."/>
            <person name="Yoshida Y."/>
            <person name="Fujiwara M."/>
            <person name="Mori M."/>
            <person name="Tomita M."/>
            <person name="Arakawa K."/>
        </authorList>
    </citation>
    <scope>NUCLEOTIDE SEQUENCE [LARGE SCALE GENOMIC DNA]</scope>
</reference>
<sequence length="80" mass="8366">MRKGLNVLMQACCGIIQYLQAAVAYLLGVGLEAEGFLVSKQDSTEDPLHAKSCAGDPTSSCWCGAESWRGSASSGITLVI</sequence>
<dbReference type="Proteomes" id="UP000499080">
    <property type="component" value="Unassembled WGS sequence"/>
</dbReference>
<evidence type="ECO:0000313" key="2">
    <source>
        <dbReference type="Proteomes" id="UP000499080"/>
    </source>
</evidence>
<evidence type="ECO:0000313" key="1">
    <source>
        <dbReference type="EMBL" id="GBN15534.1"/>
    </source>
</evidence>
<keyword evidence="2" id="KW-1185">Reference proteome</keyword>
<comment type="caution">
    <text evidence="1">The sequence shown here is derived from an EMBL/GenBank/DDBJ whole genome shotgun (WGS) entry which is preliminary data.</text>
</comment>
<accession>A0A4Y2LLZ1</accession>
<dbReference type="EMBL" id="BGPR01006036">
    <property type="protein sequence ID" value="GBN15534.1"/>
    <property type="molecule type" value="Genomic_DNA"/>
</dbReference>
<proteinExistence type="predicted"/>